<protein>
    <submittedName>
        <fullName evidence="2">Uncharacterized protein</fullName>
    </submittedName>
</protein>
<evidence type="ECO:0000313" key="1">
    <source>
        <dbReference type="EMBL" id="ANB51836.1"/>
    </source>
</evidence>
<evidence type="ECO:0000313" key="3">
    <source>
        <dbReference type="Proteomes" id="UP000076809"/>
    </source>
</evidence>
<proteinExistence type="predicted"/>
<dbReference type="Proteomes" id="UP000515442">
    <property type="component" value="Chromosome"/>
</dbReference>
<dbReference type="EMBL" id="CP014774">
    <property type="protein sequence ID" value="ANB51836.1"/>
    <property type="molecule type" value="Genomic_DNA"/>
</dbReference>
<dbReference type="EMBL" id="AP022038">
    <property type="protein sequence ID" value="BBR40036.1"/>
    <property type="molecule type" value="Genomic_DNA"/>
</dbReference>
<evidence type="ECO:0000313" key="2">
    <source>
        <dbReference type="EMBL" id="BBR40036.1"/>
    </source>
</evidence>
<organism evidence="2 4">
    <name type="scientific">Aeromonas veronii</name>
    <dbReference type="NCBI Taxonomy" id="654"/>
    <lineage>
        <taxon>Bacteria</taxon>
        <taxon>Pseudomonadati</taxon>
        <taxon>Pseudomonadota</taxon>
        <taxon>Gammaproteobacteria</taxon>
        <taxon>Aeromonadales</taxon>
        <taxon>Aeromonadaceae</taxon>
        <taxon>Aeromonas</taxon>
    </lineage>
</organism>
<reference evidence="2 4" key="2">
    <citation type="submission" date="2019-12" db="EMBL/GenBank/DDBJ databases">
        <title>complete genome sequences of Aeromonas veronii str. WP3-W19-ESBL-03 isolated from wastewater treatment plant effluent.</title>
        <authorList>
            <person name="Sekizuka T."/>
            <person name="Itokawa K."/>
            <person name="Yatsu K."/>
            <person name="Inamine Y."/>
            <person name="Kuroda M."/>
        </authorList>
    </citation>
    <scope>NUCLEOTIDE SEQUENCE [LARGE SCALE GENOMIC DNA]</scope>
    <source>
        <strain evidence="2 4">WP3-W19-ESBL-03</strain>
    </source>
</reference>
<dbReference type="Proteomes" id="UP000076809">
    <property type="component" value="Chromosome"/>
</dbReference>
<gene>
    <name evidence="1" type="ORF">WM43_03715</name>
    <name evidence="2" type="ORF">WP3W19E03_25610</name>
</gene>
<dbReference type="RefSeq" id="WP_021140685.1">
    <property type="nucleotide sequence ID" value="NZ_AP022038.1"/>
</dbReference>
<sequence length="192" mass="21886">MRTKESGNYQIHPALVAFREAWLELGFKTGLPIADQFHTLWESAIILYRPLSSGDDVGSALMIVGPLLPVLSWPSPIKPPPGQRLIPCGLNDGEVEQHLAGEWLRLMTLLGEPRLIECSRRIFNRVLTDEQRLNWFQKKRLSQDYWAKVCGLSREQLAHAQEALSKSRQKDKKNGMVSVPEPNFFLQRLADE</sequence>
<accession>A0A160ES97</accession>
<dbReference type="AlphaFoldDB" id="A0A160ES97"/>
<evidence type="ECO:0000313" key="4">
    <source>
        <dbReference type="Proteomes" id="UP000515442"/>
    </source>
</evidence>
<name>A0A160ES97_AERVE</name>
<reference evidence="1 3" key="1">
    <citation type="journal article" date="2016" name="J. Clin. Microbiol.">
        <title>Detection and Whole-Genome Sequencing of Carbapenemase-Producing Aeromonas hydrophila Isolates from Routine Perirectal Surveillance Culture.</title>
        <authorList>
            <person name="Hughes H.Y."/>
            <person name="Conlan S.P."/>
            <person name="Lau A.F."/>
            <person name="Dekker J.P."/>
            <person name="Michelin A.V."/>
            <person name="Youn J.H."/>
            <person name="Henderson D.K."/>
            <person name="Frank K.M."/>
            <person name="Segre J.A."/>
            <person name="Palmore T.N."/>
        </authorList>
    </citation>
    <scope>NUCLEOTIDE SEQUENCE [LARGE SCALE GENOMIC DNA]</scope>
    <source>
        <strain evidence="1 3">AVNIH1</strain>
    </source>
</reference>